<dbReference type="InterPro" id="IPR038644">
    <property type="entry name" value="CopK_sf"/>
</dbReference>
<dbReference type="RefSeq" id="WP_008652571.1">
    <property type="nucleotide sequence ID" value="NZ_CP026544.1"/>
</dbReference>
<gene>
    <name evidence="1" type="ORF">DDF84_027665</name>
</gene>
<dbReference type="OMA" id="DGQKIMM"/>
<dbReference type="Gene3D" id="2.40.10.300">
    <property type="entry name" value="Copper resistance protein K"/>
    <property type="match status" value="1"/>
</dbReference>
<dbReference type="Pfam" id="PF11525">
    <property type="entry name" value="CopK"/>
    <property type="match status" value="1"/>
</dbReference>
<dbReference type="SMR" id="A0A132H9X1"/>
<dbReference type="Proteomes" id="UP000253772">
    <property type="component" value="Chromosome c2"/>
</dbReference>
<reference evidence="1 2" key="1">
    <citation type="submission" date="2019-03" db="EMBL/GenBank/DDBJ databases">
        <title>Comparative insights into the high quality Complete genome sequence of highly metal resistant Cupriavidus metallidurans strain BS1 isolated from a gold-copper mine.</title>
        <authorList>
            <person name="Mazhar H.S."/>
            <person name="Rensing C."/>
        </authorList>
    </citation>
    <scope>NUCLEOTIDE SEQUENCE [LARGE SCALE GENOMIC DNA]</scope>
    <source>
        <strain evidence="1 2">BS1</strain>
    </source>
</reference>
<dbReference type="GeneID" id="92820677"/>
<evidence type="ECO:0000313" key="1">
    <source>
        <dbReference type="EMBL" id="QBP13402.1"/>
    </source>
</evidence>
<protein>
    <submittedName>
        <fullName evidence="1">Copper resistance protein K</fullName>
    </submittedName>
</protein>
<name>A0A132H9X1_9BURK</name>
<dbReference type="NCBIfam" id="NF033793">
    <property type="entry name" value="peri_CopK"/>
    <property type="match status" value="1"/>
</dbReference>
<dbReference type="GO" id="GO:0046872">
    <property type="term" value="F:metal ion binding"/>
    <property type="evidence" value="ECO:0007669"/>
    <property type="project" value="InterPro"/>
</dbReference>
<dbReference type="AlphaFoldDB" id="A0A132H9X1"/>
<dbReference type="EMBL" id="CP037901">
    <property type="protein sequence ID" value="QBP13402.1"/>
    <property type="molecule type" value="Genomic_DNA"/>
</dbReference>
<organism evidence="1 2">
    <name type="scientific">Cupriavidus metallidurans</name>
    <dbReference type="NCBI Taxonomy" id="119219"/>
    <lineage>
        <taxon>Bacteria</taxon>
        <taxon>Pseudomonadati</taxon>
        <taxon>Pseudomonadota</taxon>
        <taxon>Betaproteobacteria</taxon>
        <taxon>Burkholderiales</taxon>
        <taxon>Burkholderiaceae</taxon>
        <taxon>Cupriavidus</taxon>
    </lineage>
</organism>
<sequence length="94" mass="10269">MKQKLMVGAFIAAVSLSAAAVDMSNVVKTYDLQDGSKVHVFKDGKMGMENKFGKSMNMPEGKVMETRDGTKIIMKGNEIFRLDEALRKGHSEGG</sequence>
<evidence type="ECO:0000313" key="2">
    <source>
        <dbReference type="Proteomes" id="UP000253772"/>
    </source>
</evidence>
<dbReference type="OrthoDB" id="5297628at2"/>
<dbReference type="InterPro" id="IPR021604">
    <property type="entry name" value="CopK"/>
</dbReference>
<proteinExistence type="predicted"/>
<accession>A0A132H9X1</accession>